<gene>
    <name evidence="1" type="ORF">SAMN05216272_12415</name>
</gene>
<dbReference type="OrthoDB" id="9151511at2"/>
<evidence type="ECO:0000313" key="2">
    <source>
        <dbReference type="Proteomes" id="UP000199636"/>
    </source>
</evidence>
<dbReference type="STRING" id="428992.SAMN05216272_12415"/>
<name>A0A1G8NC70_9PSED</name>
<sequence length="334" mass="36750">MTPADLFSEFTAGFPARKFSAGLLMAFIDLYTEIGVPGAGFGSYQDVIARFPRQVTTNGGKRANTLIVAKADGGTLSLRPFYNAAERFFRAEHKRFDYPSCAPHATQAWADYIQWLDALATFSADELAELRRKVADYVLAALKSQAFDPASVKVEPPLFRMLLESFDMTAKKGEPTGAAFQGIVFGFLRADNPHLQIEIDKVRTGSKRLQRVGDIDCWEGARLAISAEVKQFEIKGDDVPDLEAFGNETGRRGTLGLVVALGFCDGVEELIEDIGLKPLSTDDLLRIVELWDPLKQRTAVASLVYYARHVEKNSSLAERIEAFLTMASEPSAAP</sequence>
<reference evidence="2" key="1">
    <citation type="submission" date="2016-10" db="EMBL/GenBank/DDBJ databases">
        <authorList>
            <person name="Varghese N."/>
            <person name="Submissions S."/>
        </authorList>
    </citation>
    <scope>NUCLEOTIDE SEQUENCE [LARGE SCALE GENOMIC DNA]</scope>
    <source>
        <strain evidence="2">CCM 7469</strain>
    </source>
</reference>
<evidence type="ECO:0008006" key="3">
    <source>
        <dbReference type="Google" id="ProtNLM"/>
    </source>
</evidence>
<dbReference type="EMBL" id="FNDS01000024">
    <property type="protein sequence ID" value="SDI77667.1"/>
    <property type="molecule type" value="Genomic_DNA"/>
</dbReference>
<dbReference type="Proteomes" id="UP000199636">
    <property type="component" value="Unassembled WGS sequence"/>
</dbReference>
<proteinExistence type="predicted"/>
<keyword evidence="2" id="KW-1185">Reference proteome</keyword>
<protein>
    <recommendedName>
        <fullName evidence="3">Restriction endonuclease</fullName>
    </recommendedName>
</protein>
<organism evidence="1 2">
    <name type="scientific">Pseudomonas panipatensis</name>
    <dbReference type="NCBI Taxonomy" id="428992"/>
    <lineage>
        <taxon>Bacteria</taxon>
        <taxon>Pseudomonadati</taxon>
        <taxon>Pseudomonadota</taxon>
        <taxon>Gammaproteobacteria</taxon>
        <taxon>Pseudomonadales</taxon>
        <taxon>Pseudomonadaceae</taxon>
        <taxon>Pseudomonas</taxon>
    </lineage>
</organism>
<evidence type="ECO:0000313" key="1">
    <source>
        <dbReference type="EMBL" id="SDI77667.1"/>
    </source>
</evidence>
<dbReference type="RefSeq" id="WP_090268540.1">
    <property type="nucleotide sequence ID" value="NZ_FXUC01000026.1"/>
</dbReference>
<accession>A0A1G8NC70</accession>
<dbReference type="AlphaFoldDB" id="A0A1G8NC70"/>